<dbReference type="GeneID" id="92919044"/>
<organism evidence="1 2">
    <name type="scientific">Acinetobacter calcoaceticus DSM 30006 = CIP 81.8</name>
    <dbReference type="NCBI Taxonomy" id="981331"/>
    <lineage>
        <taxon>Bacteria</taxon>
        <taxon>Pseudomonadati</taxon>
        <taxon>Pseudomonadota</taxon>
        <taxon>Gammaproteobacteria</taxon>
        <taxon>Moraxellales</taxon>
        <taxon>Moraxellaceae</taxon>
        <taxon>Acinetobacter</taxon>
        <taxon>Acinetobacter calcoaceticus/baumannii complex</taxon>
    </lineage>
</organism>
<proteinExistence type="predicted"/>
<evidence type="ECO:0008006" key="3">
    <source>
        <dbReference type="Google" id="ProtNLM"/>
    </source>
</evidence>
<gene>
    <name evidence="1" type="ORF">F936_02590</name>
</gene>
<evidence type="ECO:0000313" key="2">
    <source>
        <dbReference type="Proteomes" id="UP000013024"/>
    </source>
</evidence>
<evidence type="ECO:0000313" key="1">
    <source>
        <dbReference type="EMBL" id="ENV99506.1"/>
    </source>
</evidence>
<dbReference type="EMBL" id="APQI01000004">
    <property type="protein sequence ID" value="ENV99506.1"/>
    <property type="molecule type" value="Genomic_DNA"/>
</dbReference>
<protein>
    <recommendedName>
        <fullName evidence="3">TauD/TfdA-like domain-containing protein</fullName>
    </recommendedName>
</protein>
<reference evidence="1 2" key="1">
    <citation type="submission" date="2013-02" db="EMBL/GenBank/DDBJ databases">
        <title>The Genome Sequence of Acinetobacter calcoaceticus CIP 81.8.</title>
        <authorList>
            <consortium name="The Broad Institute Genome Sequencing Platform"/>
            <consortium name="The Broad Institute Genome Sequencing Center for Infectious Disease"/>
            <person name="Cerqueira G."/>
            <person name="Feldgarden M."/>
            <person name="Courvalin P."/>
            <person name="Perichon B."/>
            <person name="Grillot-Courvalin C."/>
            <person name="Clermont D."/>
            <person name="Rocha E."/>
            <person name="Yoon E.-J."/>
            <person name="Nemec A."/>
            <person name="Walker B."/>
            <person name="Young S.K."/>
            <person name="Zeng Q."/>
            <person name="Gargeya S."/>
            <person name="Fitzgerald M."/>
            <person name="Haas B."/>
            <person name="Abouelleil A."/>
            <person name="Alvarado L."/>
            <person name="Arachchi H.M."/>
            <person name="Berlin A.M."/>
            <person name="Chapman S.B."/>
            <person name="Dewar J."/>
            <person name="Goldberg J."/>
            <person name="Griggs A."/>
            <person name="Gujja S."/>
            <person name="Hansen M."/>
            <person name="Howarth C."/>
            <person name="Imamovic A."/>
            <person name="Larimer J."/>
            <person name="McCowan C."/>
            <person name="Murphy C."/>
            <person name="Neiman D."/>
            <person name="Pearson M."/>
            <person name="Priest M."/>
            <person name="Roberts A."/>
            <person name="Saif S."/>
            <person name="Shea T."/>
            <person name="Sisk P."/>
            <person name="Sykes S."/>
            <person name="Wortman J."/>
            <person name="Nusbaum C."/>
            <person name="Birren B."/>
        </authorList>
    </citation>
    <scope>NUCLEOTIDE SEQUENCE [LARGE SCALE GENOMIC DNA]</scope>
    <source>
        <strain evidence="1 2">CIP 81.8</strain>
    </source>
</reference>
<comment type="caution">
    <text evidence="1">The sequence shown here is derived from an EMBL/GenBank/DDBJ whole genome shotgun (WGS) entry which is preliminary data.</text>
</comment>
<dbReference type="Gene3D" id="2.60.120.620">
    <property type="entry name" value="q2cbj1_9rhob like domain"/>
    <property type="match status" value="1"/>
</dbReference>
<dbReference type="InterPro" id="IPR018724">
    <property type="entry name" value="2OG-Fe_dioxygenase"/>
</dbReference>
<dbReference type="RefSeq" id="WP_005047871.1">
    <property type="nucleotide sequence ID" value="NZ_KB849780.1"/>
</dbReference>
<dbReference type="Pfam" id="PF10014">
    <property type="entry name" value="2OG-Fe_Oxy_2"/>
    <property type="match status" value="1"/>
</dbReference>
<sequence>MKVIEHKTDLLDSIKKLKSIYQENKVIFIDGKRVSELLKMLGASENDIEKLRFVSDNLKKDPTLNFRESRSGRFVFDFKRNTIYRTEFQPFILSKQEDFVRHDSGKIRHFYGISESLSDNSAFQALLKLKHLLIQNISFSPRPHLDYKSKDWVTTVFHLRTITDSQTVGEPALEGVHSDGVDHTMTVLFGHNNMGINSAISYIHSMEQKTSISTKEADPSHILGQFQHWDFLDTLLIVDHERKHSLTAVKRLDERHNATRDMLILFTRKPTLMTHISYQFDSKEAHPDYPVEFLAYHQGKLLESI</sequence>
<dbReference type="Proteomes" id="UP000013024">
    <property type="component" value="Unassembled WGS sequence"/>
</dbReference>
<name>A0ABN0K7G1_ACICA</name>
<keyword evidence="2" id="KW-1185">Reference proteome</keyword>
<accession>A0ABN0K7G1</accession>